<proteinExistence type="predicted"/>
<evidence type="ECO:0000313" key="2">
    <source>
        <dbReference type="Proteomes" id="UP001060085"/>
    </source>
</evidence>
<sequence>MGGVGNTTLARKVYYHPDITSRFQCRTWVYVSQKYNSKDILRGILKQKKEDWDRLIRAFPDGDKSSRVILTSQNQEVHLHDHNRSLRHLVMIIAWIRVSNGVGKYRERDYKEMSGSSIGNNGHRRDASREEDIQWKRVLKSINNSSSKGQTEISEILALSYNDLPSHMKPCFLYFAFFPEDFEVRRKKLIQLWIAEGLIQQKGIDQTLEDVAADYLDELISQNMVQKAEEEIFLKIDGVGDEQSSSKAQHLAVHCYKRYTLTNSIPHVRSLLFFYLRYQCAGVILQFKRFKLLRVLDLEKLHLHYLPEEIGEIGLLRFLCLRGNKIRNLPSAIGRLRNLLTLGICNLYQNVPMEAPDVLWKLENLRTLYMSDIECNVPLKIDTLRTLRSLSLIKFRHLIMNNSLE</sequence>
<organism evidence="1 2">
    <name type="scientific">Catharanthus roseus</name>
    <name type="common">Madagascar periwinkle</name>
    <name type="synonym">Vinca rosea</name>
    <dbReference type="NCBI Taxonomy" id="4058"/>
    <lineage>
        <taxon>Eukaryota</taxon>
        <taxon>Viridiplantae</taxon>
        <taxon>Streptophyta</taxon>
        <taxon>Embryophyta</taxon>
        <taxon>Tracheophyta</taxon>
        <taxon>Spermatophyta</taxon>
        <taxon>Magnoliopsida</taxon>
        <taxon>eudicotyledons</taxon>
        <taxon>Gunneridae</taxon>
        <taxon>Pentapetalae</taxon>
        <taxon>asterids</taxon>
        <taxon>lamiids</taxon>
        <taxon>Gentianales</taxon>
        <taxon>Apocynaceae</taxon>
        <taxon>Rauvolfioideae</taxon>
        <taxon>Vinceae</taxon>
        <taxon>Catharanthinae</taxon>
        <taxon>Catharanthus</taxon>
    </lineage>
</organism>
<dbReference type="EMBL" id="CM044701">
    <property type="protein sequence ID" value="KAI5683389.1"/>
    <property type="molecule type" value="Genomic_DNA"/>
</dbReference>
<gene>
    <name evidence="1" type="ORF">M9H77_04617</name>
</gene>
<dbReference type="Proteomes" id="UP001060085">
    <property type="component" value="Linkage Group LG01"/>
</dbReference>
<accession>A0ACC0CEL3</accession>
<evidence type="ECO:0000313" key="1">
    <source>
        <dbReference type="EMBL" id="KAI5683389.1"/>
    </source>
</evidence>
<protein>
    <submittedName>
        <fullName evidence="1">Uncharacterized protein</fullName>
    </submittedName>
</protein>
<keyword evidence="2" id="KW-1185">Reference proteome</keyword>
<name>A0ACC0CEL3_CATRO</name>
<comment type="caution">
    <text evidence="1">The sequence shown here is derived from an EMBL/GenBank/DDBJ whole genome shotgun (WGS) entry which is preliminary data.</text>
</comment>
<reference evidence="2" key="1">
    <citation type="journal article" date="2023" name="Nat. Plants">
        <title>Single-cell RNA sequencing provides a high-resolution roadmap for understanding the multicellular compartmentation of specialized metabolism.</title>
        <authorList>
            <person name="Sun S."/>
            <person name="Shen X."/>
            <person name="Li Y."/>
            <person name="Li Y."/>
            <person name="Wang S."/>
            <person name="Li R."/>
            <person name="Zhang H."/>
            <person name="Shen G."/>
            <person name="Guo B."/>
            <person name="Wei J."/>
            <person name="Xu J."/>
            <person name="St-Pierre B."/>
            <person name="Chen S."/>
            <person name="Sun C."/>
        </authorList>
    </citation>
    <scope>NUCLEOTIDE SEQUENCE [LARGE SCALE GENOMIC DNA]</scope>
</reference>